<keyword evidence="1" id="KW-1133">Transmembrane helix</keyword>
<dbReference type="Proteomes" id="UP000593579">
    <property type="component" value="Unassembled WGS sequence"/>
</dbReference>
<dbReference type="EMBL" id="JABEZY010000010">
    <property type="protein sequence ID" value="MBA0747862.1"/>
    <property type="molecule type" value="Genomic_DNA"/>
</dbReference>
<protein>
    <submittedName>
        <fullName evidence="2">Uncharacterized protein</fullName>
    </submittedName>
</protein>
<keyword evidence="1" id="KW-0812">Transmembrane</keyword>
<gene>
    <name evidence="2" type="ORF">Gogos_004738</name>
</gene>
<dbReference type="OrthoDB" id="9948461at2759"/>
<dbReference type="AlphaFoldDB" id="A0A7J9CH85"/>
<sequence length="28" mass="3275">MNKVKKRALRVIIQITIVVYLLLSCMDL</sequence>
<evidence type="ECO:0000313" key="3">
    <source>
        <dbReference type="Proteomes" id="UP000593579"/>
    </source>
</evidence>
<evidence type="ECO:0000256" key="1">
    <source>
        <dbReference type="SAM" id="Phobius"/>
    </source>
</evidence>
<name>A0A7J9CH85_GOSGO</name>
<dbReference type="PROSITE" id="PS51257">
    <property type="entry name" value="PROKAR_LIPOPROTEIN"/>
    <property type="match status" value="1"/>
</dbReference>
<keyword evidence="3" id="KW-1185">Reference proteome</keyword>
<organism evidence="2 3">
    <name type="scientific">Gossypium gossypioides</name>
    <name type="common">Mexican cotton</name>
    <name type="synonym">Selera gossypioides</name>
    <dbReference type="NCBI Taxonomy" id="34282"/>
    <lineage>
        <taxon>Eukaryota</taxon>
        <taxon>Viridiplantae</taxon>
        <taxon>Streptophyta</taxon>
        <taxon>Embryophyta</taxon>
        <taxon>Tracheophyta</taxon>
        <taxon>Spermatophyta</taxon>
        <taxon>Magnoliopsida</taxon>
        <taxon>eudicotyledons</taxon>
        <taxon>Gunneridae</taxon>
        <taxon>Pentapetalae</taxon>
        <taxon>rosids</taxon>
        <taxon>malvids</taxon>
        <taxon>Malvales</taxon>
        <taxon>Malvaceae</taxon>
        <taxon>Malvoideae</taxon>
        <taxon>Gossypium</taxon>
    </lineage>
</organism>
<keyword evidence="1" id="KW-0472">Membrane</keyword>
<comment type="caution">
    <text evidence="2">The sequence shown here is derived from an EMBL/GenBank/DDBJ whole genome shotgun (WGS) entry which is preliminary data.</text>
</comment>
<reference evidence="2 3" key="1">
    <citation type="journal article" date="2019" name="Genome Biol. Evol.">
        <title>Insights into the evolution of the New World diploid cottons (Gossypium, subgenus Houzingenia) based on genome sequencing.</title>
        <authorList>
            <person name="Grover C.E."/>
            <person name="Arick M.A. 2nd"/>
            <person name="Thrash A."/>
            <person name="Conover J.L."/>
            <person name="Sanders W.S."/>
            <person name="Peterson D.G."/>
            <person name="Frelichowski J.E."/>
            <person name="Scheffler J.A."/>
            <person name="Scheffler B.E."/>
            <person name="Wendel J.F."/>
        </authorList>
    </citation>
    <scope>NUCLEOTIDE SEQUENCE [LARGE SCALE GENOMIC DNA]</scope>
    <source>
        <strain evidence="2">5</strain>
        <tissue evidence="2">Leaf</tissue>
    </source>
</reference>
<accession>A0A7J9CH85</accession>
<proteinExistence type="predicted"/>
<feature type="transmembrane region" description="Helical" evidence="1">
    <location>
        <begin position="7"/>
        <end position="23"/>
    </location>
</feature>
<evidence type="ECO:0000313" key="2">
    <source>
        <dbReference type="EMBL" id="MBA0747862.1"/>
    </source>
</evidence>